<keyword evidence="9" id="KW-1185">Reference proteome</keyword>
<keyword evidence="2" id="KW-0812">Transmembrane</keyword>
<dbReference type="InterPro" id="IPR001849">
    <property type="entry name" value="PH_domain"/>
</dbReference>
<evidence type="ECO:0008006" key="10">
    <source>
        <dbReference type="Google" id="ProtNLM"/>
    </source>
</evidence>
<feature type="region of interest" description="Disordered" evidence="5">
    <location>
        <begin position="551"/>
        <end position="581"/>
    </location>
</feature>
<dbReference type="SUPFAM" id="SSF50729">
    <property type="entry name" value="PH domain-like"/>
    <property type="match status" value="1"/>
</dbReference>
<evidence type="ECO:0000313" key="8">
    <source>
        <dbReference type="EMBL" id="KAJ5219120.1"/>
    </source>
</evidence>
<dbReference type="FunFam" id="2.30.29.30:FF:000349">
    <property type="entry name" value="Transcription factor SipA3"/>
    <property type="match status" value="1"/>
</dbReference>
<reference evidence="8" key="1">
    <citation type="submission" date="2022-12" db="EMBL/GenBank/DDBJ databases">
        <authorList>
            <person name="Petersen C."/>
        </authorList>
    </citation>
    <scope>NUCLEOTIDE SEQUENCE</scope>
    <source>
        <strain evidence="8">IBT 15544</strain>
    </source>
</reference>
<dbReference type="SMART" id="SM00233">
    <property type="entry name" value="PH"/>
    <property type="match status" value="1"/>
</dbReference>
<dbReference type="OrthoDB" id="10070851at2759"/>
<evidence type="ECO:0000256" key="5">
    <source>
        <dbReference type="SAM" id="MobiDB-lite"/>
    </source>
</evidence>
<dbReference type="InterPro" id="IPR042067">
    <property type="entry name" value="Sip3_PH"/>
</dbReference>
<evidence type="ECO:0000313" key="9">
    <source>
        <dbReference type="Proteomes" id="UP001150904"/>
    </source>
</evidence>
<evidence type="ECO:0000259" key="6">
    <source>
        <dbReference type="PROSITE" id="PS50003"/>
    </source>
</evidence>
<protein>
    <recommendedName>
        <fullName evidence="10">Transcription factor SipA3</fullName>
    </recommendedName>
</protein>
<dbReference type="InterPro" id="IPR027267">
    <property type="entry name" value="AH/BAR_dom_sf"/>
</dbReference>
<accession>A0A9W9NFQ3</accession>
<comment type="caution">
    <text evidence="8">The sequence shown here is derived from an EMBL/GenBank/DDBJ whole genome shotgun (WGS) entry which is preliminary data.</text>
</comment>
<dbReference type="Pfam" id="PF16016">
    <property type="entry name" value="VASt"/>
    <property type="match status" value="1"/>
</dbReference>
<dbReference type="GeneID" id="83175582"/>
<dbReference type="PROSITE" id="PS50003">
    <property type="entry name" value="PH_DOMAIN"/>
    <property type="match status" value="1"/>
</dbReference>
<dbReference type="RefSeq" id="XP_058313693.1">
    <property type="nucleotide sequence ID" value="XM_058448282.1"/>
</dbReference>
<dbReference type="SUPFAM" id="SSF103657">
    <property type="entry name" value="BAR/IMD domain-like"/>
    <property type="match status" value="1"/>
</dbReference>
<keyword evidence="3" id="KW-1133">Transmembrane helix</keyword>
<dbReference type="EMBL" id="JAPQKR010000004">
    <property type="protein sequence ID" value="KAJ5219120.1"/>
    <property type="molecule type" value="Genomic_DNA"/>
</dbReference>
<feature type="compositionally biased region" description="Basic and acidic residues" evidence="5">
    <location>
        <begin position="449"/>
        <end position="471"/>
    </location>
</feature>
<dbReference type="PANTHER" id="PTHR14248">
    <property type="entry name" value="CYCLIN Y, ISOFORM A"/>
    <property type="match status" value="1"/>
</dbReference>
<feature type="region of interest" description="Disordered" evidence="5">
    <location>
        <begin position="434"/>
        <end position="471"/>
    </location>
</feature>
<dbReference type="Pfam" id="PF16746">
    <property type="entry name" value="BAR_3"/>
    <property type="match status" value="1"/>
</dbReference>
<dbReference type="FunFam" id="1.20.1270.60:FF:000079">
    <property type="entry name" value="Transcription factor SipA3"/>
    <property type="match status" value="1"/>
</dbReference>
<organism evidence="8 9">
    <name type="scientific">Penicillium cinerascens</name>
    <dbReference type="NCBI Taxonomy" id="70096"/>
    <lineage>
        <taxon>Eukaryota</taxon>
        <taxon>Fungi</taxon>
        <taxon>Dikarya</taxon>
        <taxon>Ascomycota</taxon>
        <taxon>Pezizomycotina</taxon>
        <taxon>Eurotiomycetes</taxon>
        <taxon>Eurotiomycetidae</taxon>
        <taxon>Eurotiales</taxon>
        <taxon>Aspergillaceae</taxon>
        <taxon>Penicillium</taxon>
    </lineage>
</organism>
<evidence type="ECO:0000256" key="4">
    <source>
        <dbReference type="ARBA" id="ARBA00023136"/>
    </source>
</evidence>
<dbReference type="PROSITE" id="PS51778">
    <property type="entry name" value="VAST"/>
    <property type="match status" value="1"/>
</dbReference>
<feature type="region of interest" description="Disordered" evidence="5">
    <location>
        <begin position="638"/>
        <end position="686"/>
    </location>
</feature>
<dbReference type="CDD" id="cd07609">
    <property type="entry name" value="BAR_SIP3_fungi"/>
    <property type="match status" value="1"/>
</dbReference>
<name>A0A9W9NFQ3_9EURO</name>
<dbReference type="InterPro" id="IPR011993">
    <property type="entry name" value="PH-like_dom_sf"/>
</dbReference>
<sequence>MSTQAHTPLPQVGKLVSVVPVGLKEAALDSPTFRATTHHFCDQIEFIEKWLDGYAKAATKLTSELAALESVVSSFLSYSTRPLVVSEAVVDHDYTLLAMRRCGEGSKDLWNGLVASTKKMENMIAEPIRVFIHEDLRQFKDTRRAFEQAQKQYDYLQSRYASQSKSKEASALREEAFQLHEARKAYLRASMDLSVQSPQVRNALDRLLVRVSFDQWREFRNFHNNNSGTFSKWSGEMDRIKGWVHEMEGSDRSSKRELFATRKQIEEAAEIVARPSRELEDYSISTVPYLGSRPLSTMNMGKDVRPEKQGWVYLRTLYGKPTRTTWVRRWAFLKHGIFGCLVQGARTGGVEESERIGVLLCSVRPAFQEERRFCFQVKTTNNTIMLQAESQKELMEWIGAFESAKQKALENPTSTDLSISGKVTVQDPAFAISQPPAPEFTADPSDSFTPHHNDETTPTEHRSSTLPVPDRDGLAYRASTDAGSRRLTSLESEISAREHASRLKHKLDLHRKSNNAAPASPAIPGPVGGIASLISASHNILPYSGNTPVNVGEAEGSRGRSLSNFDEPGANLAPATLANPPAPTSMSKAAVVVNNERGIGLGLVDSTGGMPSGMMANLWGTTNWGFINKLQREEPHYANGDQEYGSEGRPSSVMSDSEKQAIAAQTDLPEVSSRQPSGPRHRQTVSLDGDASKIQRAVLGVAETEYPYVYPQQLRIQDAQFRLLFPDVKKEEALVLVFRATWSPNDHQEFPGRAYITTQNIYFYSHHFGLVLTTSVSLESIKEVTAAPGRDADFLFLHTIPPLGSDTPGRITIKTFLEPLKLLQKRLNFLIQGSIAVEPMSLETVLKELIKMDTGSPKRSISADSWEDLSSGVDNADQGSLVAHGRGKDIRAPIYIDKDLDLDGGRNGRGRDIAKFRLPTQPVTYVPQGDLVLATEKVLDISPKALFHILFGDKSAVWQLLLHERQAKEIKQGPWAATESRHLRRDFSYKIATNDMLGTHDNAISDYQIIDVLNDHLCYVVTDKRTPWHLPFRRSFRLVSKVVITFVAKSKSKLAVYTKVEWLKTPYGLQSIINSKASDDLQEDALDLIDLVSDQVRRLGAHSRTKKAITIFGHVGRQSNVSQFTGAGVNLKLEPRKPRTQRTMPQLLLETFLSLLETTVSMVMQWAIGIISWSLKTVSAHKVMLVLLVISGLLNSFYSTRDTWDWWQERHASNFMARLGVQPNLVMSKAIYFRDIDEAVANTTIWNNTGNASNCFSAFHENTMRYAELPLSLSTSGPRDAVTKSAAKRFQQTRERLGTYRHNLLVALRVVNSIEKEVIQNEWERWLREELRRCRQVETLLGGNAAGKNADTQAAETAQAERIFADNAEGVRQWYDRYCTSCLQEQELMLKNDRENVLL</sequence>
<evidence type="ECO:0000256" key="1">
    <source>
        <dbReference type="ARBA" id="ARBA00004370"/>
    </source>
</evidence>
<feature type="domain" description="VASt" evidence="7">
    <location>
        <begin position="928"/>
        <end position="1100"/>
    </location>
</feature>
<evidence type="ECO:0000256" key="2">
    <source>
        <dbReference type="ARBA" id="ARBA00022692"/>
    </source>
</evidence>
<dbReference type="InterPro" id="IPR031968">
    <property type="entry name" value="VASt"/>
</dbReference>
<dbReference type="InterPro" id="IPR004148">
    <property type="entry name" value="BAR_dom"/>
</dbReference>
<feature type="compositionally biased region" description="Low complexity" evidence="5">
    <location>
        <begin position="570"/>
        <end position="579"/>
    </location>
</feature>
<dbReference type="InterPro" id="IPR039463">
    <property type="entry name" value="Sip3/Lam1_BAR"/>
</dbReference>
<dbReference type="Gene3D" id="1.20.1270.60">
    <property type="entry name" value="Arfaptin homology (AH) domain/BAR domain"/>
    <property type="match status" value="1"/>
</dbReference>
<gene>
    <name evidence="8" type="ORF">N7498_001219</name>
</gene>
<evidence type="ECO:0000259" key="7">
    <source>
        <dbReference type="PROSITE" id="PS51778"/>
    </source>
</evidence>
<reference evidence="8" key="2">
    <citation type="journal article" date="2023" name="IMA Fungus">
        <title>Comparative genomic study of the Penicillium genus elucidates a diverse pangenome and 15 lateral gene transfer events.</title>
        <authorList>
            <person name="Petersen C."/>
            <person name="Sorensen T."/>
            <person name="Nielsen M.R."/>
            <person name="Sondergaard T.E."/>
            <person name="Sorensen J.L."/>
            <person name="Fitzpatrick D.A."/>
            <person name="Frisvad J.C."/>
            <person name="Nielsen K.L."/>
        </authorList>
    </citation>
    <scope>NUCLEOTIDE SEQUENCE</scope>
    <source>
        <strain evidence="8">IBT 15544</strain>
    </source>
</reference>
<dbReference type="Gene3D" id="2.30.29.30">
    <property type="entry name" value="Pleckstrin-homology domain (PH domain)/Phosphotyrosine-binding domain (PTB)"/>
    <property type="match status" value="2"/>
</dbReference>
<feature type="domain" description="PH" evidence="6">
    <location>
        <begin position="305"/>
        <end position="406"/>
    </location>
</feature>
<comment type="subcellular location">
    <subcellularLocation>
        <location evidence="1">Membrane</location>
    </subcellularLocation>
</comment>
<keyword evidence="4" id="KW-0472">Membrane</keyword>
<dbReference type="GO" id="GO:0005737">
    <property type="term" value="C:cytoplasm"/>
    <property type="evidence" value="ECO:0007669"/>
    <property type="project" value="InterPro"/>
</dbReference>
<dbReference type="CDD" id="cd13280">
    <property type="entry name" value="PH_SIP3"/>
    <property type="match status" value="1"/>
</dbReference>
<dbReference type="Proteomes" id="UP001150904">
    <property type="component" value="Unassembled WGS sequence"/>
</dbReference>
<dbReference type="GO" id="GO:0016020">
    <property type="term" value="C:membrane"/>
    <property type="evidence" value="ECO:0007669"/>
    <property type="project" value="UniProtKB-SubCell"/>
</dbReference>
<evidence type="ECO:0000256" key="3">
    <source>
        <dbReference type="ARBA" id="ARBA00022989"/>
    </source>
</evidence>
<proteinExistence type="predicted"/>
<dbReference type="Pfam" id="PF00169">
    <property type="entry name" value="PH"/>
    <property type="match status" value="1"/>
</dbReference>